<dbReference type="EMBL" id="JACHHN010000005">
    <property type="protein sequence ID" value="MBB5192150.1"/>
    <property type="molecule type" value="Genomic_DNA"/>
</dbReference>
<dbReference type="Gene3D" id="1.25.40.10">
    <property type="entry name" value="Tetratricopeptide repeat domain"/>
    <property type="match status" value="2"/>
</dbReference>
<dbReference type="Pfam" id="PF14559">
    <property type="entry name" value="TPR_19"/>
    <property type="match status" value="1"/>
</dbReference>
<dbReference type="PANTHER" id="PTHR44858:SF1">
    <property type="entry name" value="UDP-N-ACETYLGLUCOSAMINE--PEPTIDE N-ACETYLGLUCOSAMINYLTRANSFERASE SPINDLY-RELATED"/>
    <property type="match status" value="1"/>
</dbReference>
<feature type="domain" description="Bacteriophage N4 adsorption protein A C-terminal" evidence="6">
    <location>
        <begin position="830"/>
        <end position="1001"/>
    </location>
</feature>
<evidence type="ECO:0000256" key="1">
    <source>
        <dbReference type="ARBA" id="ARBA00022737"/>
    </source>
</evidence>
<keyword evidence="8" id="KW-1185">Reference proteome</keyword>
<feature type="signal peptide" evidence="5">
    <location>
        <begin position="1"/>
        <end position="22"/>
    </location>
</feature>
<proteinExistence type="predicted"/>
<gene>
    <name evidence="7" type="ORF">HNQ50_002887</name>
</gene>
<comment type="caution">
    <text evidence="7">The sequence shown here is derived from an EMBL/GenBank/DDBJ whole genome shotgun (WGS) entry which is preliminary data.</text>
</comment>
<dbReference type="InterPro" id="IPR019734">
    <property type="entry name" value="TPR_rpt"/>
</dbReference>
<evidence type="ECO:0000313" key="8">
    <source>
        <dbReference type="Proteomes" id="UP000543030"/>
    </source>
</evidence>
<dbReference type="Proteomes" id="UP000543030">
    <property type="component" value="Unassembled WGS sequence"/>
</dbReference>
<evidence type="ECO:0000313" key="7">
    <source>
        <dbReference type="EMBL" id="MBB5192150.1"/>
    </source>
</evidence>
<feature type="region of interest" description="Disordered" evidence="4">
    <location>
        <begin position="125"/>
        <end position="145"/>
    </location>
</feature>
<dbReference type="InterPro" id="IPR025137">
    <property type="entry name" value="NfrA_C"/>
</dbReference>
<feature type="chain" id="PRO_5032348659" evidence="5">
    <location>
        <begin position="23"/>
        <end position="1007"/>
    </location>
</feature>
<dbReference type="RefSeq" id="WP_184101824.1">
    <property type="nucleotide sequence ID" value="NZ_JACHHN010000005.1"/>
</dbReference>
<evidence type="ECO:0000256" key="2">
    <source>
        <dbReference type="ARBA" id="ARBA00022803"/>
    </source>
</evidence>
<dbReference type="InterPro" id="IPR011990">
    <property type="entry name" value="TPR-like_helical_dom_sf"/>
</dbReference>
<evidence type="ECO:0000256" key="4">
    <source>
        <dbReference type="SAM" id="MobiDB-lite"/>
    </source>
</evidence>
<organism evidence="7 8">
    <name type="scientific">Silvimonas terrae</name>
    <dbReference type="NCBI Taxonomy" id="300266"/>
    <lineage>
        <taxon>Bacteria</taxon>
        <taxon>Pseudomonadati</taxon>
        <taxon>Pseudomonadota</taxon>
        <taxon>Betaproteobacteria</taxon>
        <taxon>Neisseriales</taxon>
        <taxon>Chitinibacteraceae</taxon>
        <taxon>Silvimonas</taxon>
    </lineage>
</organism>
<dbReference type="InterPro" id="IPR050498">
    <property type="entry name" value="Ycf3"/>
</dbReference>
<feature type="repeat" description="TPR" evidence="3">
    <location>
        <begin position="44"/>
        <end position="77"/>
    </location>
</feature>
<dbReference type="Pfam" id="PF13283">
    <property type="entry name" value="NfrA_C"/>
    <property type="match status" value="1"/>
</dbReference>
<dbReference type="PANTHER" id="PTHR44858">
    <property type="entry name" value="TETRATRICOPEPTIDE REPEAT PROTEIN 6"/>
    <property type="match status" value="1"/>
</dbReference>
<reference evidence="7 8" key="1">
    <citation type="submission" date="2020-08" db="EMBL/GenBank/DDBJ databases">
        <title>Genomic Encyclopedia of Type Strains, Phase IV (KMG-IV): sequencing the most valuable type-strain genomes for metagenomic binning, comparative biology and taxonomic classification.</title>
        <authorList>
            <person name="Goeker M."/>
        </authorList>
    </citation>
    <scope>NUCLEOTIDE SEQUENCE [LARGE SCALE GENOMIC DNA]</scope>
    <source>
        <strain evidence="7 8">DSM 18233</strain>
    </source>
</reference>
<sequence>MKTRLRLLPALLALALAGPTLAAPEAAQHIDLGSEVSGYRRFIIYPHLQKAFSLQQRGDFNGAITEFDAALKLAPDNATLALYLAEAYQRNGQPDQAMTVLTRAQKVSPRDARIVTALAVLQGEQTAAATPPETATPAVPQAETPPAAVTTAEATTPNMVPAPAGGDCQNDATPVCKAIAGNAALRLGKLADAQKELDNADFAAAPEGIALRHALVQRAIYLRDTERALNQLAILDTSGQLTVNERSQWINLLLAQGRFSDAEKLLSQAGTTRPRDQLAYAQALAQRGNVASLARFLGGKKPRFQSPDNERQWMNLLQQASVENSTLFASYVPVFAINKQEQARIMVPLLLGQGDDNGAQRLLEQLPAGDMLPERFTLSLKANQLDTAGNQALTMLDRAGDDPVLLDTLSYQLIAAGGQQQAARLLLSAYPFDNAQPARRSILLQRLSGLVNDDPALLNADDKAMLANPLSTPGQRGHQAALFAGLQDCNKVHTLLGDLSTGYNHDDWMRLGNCYMPDQPGLAQYSYQQALQRENDAYSQRSLAYAAFATQDYPAALSAWQAIKVDDLMPAELVSAANTALAAGDKPAAKAWLDAYEERGAVRDDEYWWLRAQDATNREDERDALERALAQREDAKYYVRLAVLQSGDKQYHEAVASLKKAEVLAPDDTDLQATLGYAYWFAGDARRSRVALENARASYPDDIAITQQLVYSSQRMVDNTAARAYARDVIDWYETIPYPERSDAELDEEFGFKRLHEDLGRRWSFSAGAFAGTNAGSIANAPEPGNAYRSYSQVEADYRLGDPAIRDGKTLEAYARVFAGSGNDNDSYQALPIYSPMLGTGLRWKPLRDWTFFLAAEYQTPLDRSRDTVSDFMLRASASLLNDGKYSDDWHESGTGWVAQNLYLDAAYYLHQERTAATADYRVSYHQKIERGQTIEPYTHVQYNLIDQHAYSRDVRAGVGARWNYWYGEKRYDAYPSKISVGLEFQHAFNTYLNEDNTVFLTFGGLW</sequence>
<protein>
    <submittedName>
        <fullName evidence="7">Adsorption protein A</fullName>
    </submittedName>
</protein>
<keyword evidence="5" id="KW-0732">Signal</keyword>
<accession>A0A840RI89</accession>
<dbReference type="SMART" id="SM00028">
    <property type="entry name" value="TPR"/>
    <property type="match status" value="5"/>
</dbReference>
<keyword evidence="1" id="KW-0677">Repeat</keyword>
<evidence type="ECO:0000256" key="5">
    <source>
        <dbReference type="SAM" id="SignalP"/>
    </source>
</evidence>
<dbReference type="SUPFAM" id="SSF48452">
    <property type="entry name" value="TPR-like"/>
    <property type="match status" value="2"/>
</dbReference>
<evidence type="ECO:0000259" key="6">
    <source>
        <dbReference type="Pfam" id="PF13283"/>
    </source>
</evidence>
<dbReference type="PROSITE" id="PS50005">
    <property type="entry name" value="TPR"/>
    <property type="match status" value="2"/>
</dbReference>
<feature type="repeat" description="TPR" evidence="3">
    <location>
        <begin position="78"/>
        <end position="111"/>
    </location>
</feature>
<dbReference type="AlphaFoldDB" id="A0A840RI89"/>
<keyword evidence="2 3" id="KW-0802">TPR repeat</keyword>
<evidence type="ECO:0000256" key="3">
    <source>
        <dbReference type="PROSITE-ProRule" id="PRU00339"/>
    </source>
</evidence>
<name>A0A840RI89_9NEIS</name>